<dbReference type="PANTHER" id="PTHR21240">
    <property type="entry name" value="2-AMINO-3-CARBOXYLMUCONATE-6-SEMIALDEHYDE DECARBOXYLASE"/>
    <property type="match status" value="1"/>
</dbReference>
<dbReference type="InterPro" id="IPR032465">
    <property type="entry name" value="ACMSD"/>
</dbReference>
<dbReference type="InterPro" id="IPR006680">
    <property type="entry name" value="Amidohydro-rel"/>
</dbReference>
<sequence length="246" mass="26779">MIIDMHMHVDDIPALGWHMSAGQCIESMDEAGIDAAVVMTITDLPEVNPDALEMIGEACAQYPGRLFPLARIHPWYQDEAVRLLKLAITEYGFRGLKLHPVTSIAHPSGEDTIRLIRTAGELGVPTLFHCGDEPMTTPLSIAPAAEACPEATVILGHMGGYFHVDEAIEVADRLPNIVLETSAMPYPEKIKEAVARIGDERVVFGSDGPVCSPVLERRKIEIAGLTAAQEERVLGLNAMRLLRLPS</sequence>
<keyword evidence="1" id="KW-0456">Lyase</keyword>
<proteinExistence type="predicted"/>
<comment type="caution">
    <text evidence="3">The sequence shown here is derived from an EMBL/GenBank/DDBJ whole genome shotgun (WGS) entry which is preliminary data.</text>
</comment>
<accession>A0ABW3N2C0</accession>
<dbReference type="PANTHER" id="PTHR21240:SF28">
    <property type="entry name" value="ISO-OROTATE DECARBOXYLASE (EUROFUNG)"/>
    <property type="match status" value="1"/>
</dbReference>
<evidence type="ECO:0000313" key="3">
    <source>
        <dbReference type="EMBL" id="MFD1055884.1"/>
    </source>
</evidence>
<dbReference type="CDD" id="cd01292">
    <property type="entry name" value="metallo-dependent_hydrolases"/>
    <property type="match status" value="1"/>
</dbReference>
<dbReference type="SUPFAM" id="SSF51556">
    <property type="entry name" value="Metallo-dependent hydrolases"/>
    <property type="match status" value="1"/>
</dbReference>
<dbReference type="RefSeq" id="WP_386053915.1">
    <property type="nucleotide sequence ID" value="NZ_JBHTKH010000012.1"/>
</dbReference>
<evidence type="ECO:0000256" key="1">
    <source>
        <dbReference type="ARBA" id="ARBA00023239"/>
    </source>
</evidence>
<feature type="domain" description="Amidohydrolase-related" evidence="2">
    <location>
        <begin position="3"/>
        <end position="244"/>
    </location>
</feature>
<dbReference type="Gene3D" id="3.20.20.140">
    <property type="entry name" value="Metal-dependent hydrolases"/>
    <property type="match status" value="1"/>
</dbReference>
<keyword evidence="4" id="KW-1185">Reference proteome</keyword>
<dbReference type="EMBL" id="JBHTKH010000012">
    <property type="protein sequence ID" value="MFD1055884.1"/>
    <property type="molecule type" value="Genomic_DNA"/>
</dbReference>
<protein>
    <submittedName>
        <fullName evidence="3">Amidohydrolase family protein</fullName>
    </submittedName>
</protein>
<gene>
    <name evidence="3" type="ORF">ACFQ2V_16340</name>
</gene>
<evidence type="ECO:0000259" key="2">
    <source>
        <dbReference type="Pfam" id="PF04909"/>
    </source>
</evidence>
<name>A0ABW3N2C0_9MICO</name>
<reference evidence="4" key="1">
    <citation type="journal article" date="2019" name="Int. J. Syst. Evol. Microbiol.">
        <title>The Global Catalogue of Microorganisms (GCM) 10K type strain sequencing project: providing services to taxonomists for standard genome sequencing and annotation.</title>
        <authorList>
            <consortium name="The Broad Institute Genomics Platform"/>
            <consortium name="The Broad Institute Genome Sequencing Center for Infectious Disease"/>
            <person name="Wu L."/>
            <person name="Ma J."/>
        </authorList>
    </citation>
    <scope>NUCLEOTIDE SEQUENCE [LARGE SCALE GENOMIC DNA]</scope>
    <source>
        <strain evidence="4">CCUG 57508</strain>
    </source>
</reference>
<dbReference type="Pfam" id="PF04909">
    <property type="entry name" value="Amidohydro_2"/>
    <property type="match status" value="1"/>
</dbReference>
<dbReference type="InterPro" id="IPR032466">
    <property type="entry name" value="Metal_Hydrolase"/>
</dbReference>
<evidence type="ECO:0000313" key="4">
    <source>
        <dbReference type="Proteomes" id="UP001597046"/>
    </source>
</evidence>
<dbReference type="Proteomes" id="UP001597046">
    <property type="component" value="Unassembled WGS sequence"/>
</dbReference>
<organism evidence="3 4">
    <name type="scientific">Terrabacter terrigena</name>
    <dbReference type="NCBI Taxonomy" id="574718"/>
    <lineage>
        <taxon>Bacteria</taxon>
        <taxon>Bacillati</taxon>
        <taxon>Actinomycetota</taxon>
        <taxon>Actinomycetes</taxon>
        <taxon>Micrococcales</taxon>
        <taxon>Intrasporangiaceae</taxon>
        <taxon>Terrabacter</taxon>
    </lineage>
</organism>